<keyword evidence="1" id="KW-1133">Transmembrane helix</keyword>
<dbReference type="AlphaFoldDB" id="A0AAV7P9F0"/>
<evidence type="ECO:0000313" key="2">
    <source>
        <dbReference type="EMBL" id="KAJ1124770.1"/>
    </source>
</evidence>
<keyword evidence="1" id="KW-0812">Transmembrane</keyword>
<comment type="caution">
    <text evidence="2">The sequence shown here is derived from an EMBL/GenBank/DDBJ whole genome shotgun (WGS) entry which is preliminary data.</text>
</comment>
<reference evidence="2" key="1">
    <citation type="journal article" date="2022" name="bioRxiv">
        <title>Sequencing and chromosome-scale assembly of the giantPleurodeles waltlgenome.</title>
        <authorList>
            <person name="Brown T."/>
            <person name="Elewa A."/>
            <person name="Iarovenko S."/>
            <person name="Subramanian E."/>
            <person name="Araus A.J."/>
            <person name="Petzold A."/>
            <person name="Susuki M."/>
            <person name="Suzuki K.-i.T."/>
            <person name="Hayashi T."/>
            <person name="Toyoda A."/>
            <person name="Oliveira C."/>
            <person name="Osipova E."/>
            <person name="Leigh N.D."/>
            <person name="Simon A."/>
            <person name="Yun M.H."/>
        </authorList>
    </citation>
    <scope>NUCLEOTIDE SEQUENCE</scope>
    <source>
        <strain evidence="2">20211129_DDA</strain>
        <tissue evidence="2">Liver</tissue>
    </source>
</reference>
<organism evidence="2 3">
    <name type="scientific">Pleurodeles waltl</name>
    <name type="common">Iberian ribbed newt</name>
    <dbReference type="NCBI Taxonomy" id="8319"/>
    <lineage>
        <taxon>Eukaryota</taxon>
        <taxon>Metazoa</taxon>
        <taxon>Chordata</taxon>
        <taxon>Craniata</taxon>
        <taxon>Vertebrata</taxon>
        <taxon>Euteleostomi</taxon>
        <taxon>Amphibia</taxon>
        <taxon>Batrachia</taxon>
        <taxon>Caudata</taxon>
        <taxon>Salamandroidea</taxon>
        <taxon>Salamandridae</taxon>
        <taxon>Pleurodelinae</taxon>
        <taxon>Pleurodeles</taxon>
    </lineage>
</organism>
<accession>A0AAV7P9F0</accession>
<evidence type="ECO:0000313" key="3">
    <source>
        <dbReference type="Proteomes" id="UP001066276"/>
    </source>
</evidence>
<keyword evidence="1" id="KW-0472">Membrane</keyword>
<feature type="transmembrane region" description="Helical" evidence="1">
    <location>
        <begin position="139"/>
        <end position="159"/>
    </location>
</feature>
<sequence length="300" mass="32278">MVTAFGRGYSNSELAFLSKLHIGWCSGRGSPEQGNVFLRLTPNYTPSRGAGPSSMEQKDISQSCFLPWQWMVRHRDTLRQPGLRCRGSRCRHAEETGWGWGLRRLSPTLSGWYTHYAVYFLPSAGSVRQPSRAVGTCRGVGPLGVLLCPGALLVLAVAWGPQGLGPLRMWRVGDCLGCGGLAPRPGLDPAALTDWSDQWRDSSCIPRWCCGRLSGLLLGTSASGPSCGFGCGTGSGAPTLCSFLQAWTGRDRRLGVCTCAAFFSWVALPGERLVLERCDPLVPADPETCAENGEGRPQTA</sequence>
<dbReference type="EMBL" id="JANPWB010000011">
    <property type="protein sequence ID" value="KAJ1124770.1"/>
    <property type="molecule type" value="Genomic_DNA"/>
</dbReference>
<gene>
    <name evidence="2" type="ORF">NDU88_003219</name>
</gene>
<protein>
    <submittedName>
        <fullName evidence="2">Uncharacterized protein</fullName>
    </submittedName>
</protein>
<dbReference type="Proteomes" id="UP001066276">
    <property type="component" value="Chromosome 7"/>
</dbReference>
<name>A0AAV7P9F0_PLEWA</name>
<keyword evidence="3" id="KW-1185">Reference proteome</keyword>
<evidence type="ECO:0000256" key="1">
    <source>
        <dbReference type="SAM" id="Phobius"/>
    </source>
</evidence>
<proteinExistence type="predicted"/>